<reference evidence="2 3" key="1">
    <citation type="submission" date="2023-12" db="EMBL/GenBank/DDBJ databases">
        <title>A high-quality genome assembly for Dillenia turbinata (Dilleniales).</title>
        <authorList>
            <person name="Chanderbali A."/>
        </authorList>
    </citation>
    <scope>NUCLEOTIDE SEQUENCE [LARGE SCALE GENOMIC DNA]</scope>
    <source>
        <strain evidence="2">LSX21</strain>
        <tissue evidence="2">Leaf</tissue>
    </source>
</reference>
<feature type="region of interest" description="Disordered" evidence="1">
    <location>
        <begin position="75"/>
        <end position="94"/>
    </location>
</feature>
<name>A0AAN8ZML2_9MAGN</name>
<dbReference type="PANTHER" id="PTHR28066:SF1">
    <property type="entry name" value="SMALL RIBOSOMAL SUBUNIT PROTEIN MS37"/>
    <property type="match status" value="1"/>
</dbReference>
<keyword evidence="3" id="KW-1185">Reference proteome</keyword>
<protein>
    <submittedName>
        <fullName evidence="2">Uncharacterized protein</fullName>
    </submittedName>
</protein>
<organism evidence="2 3">
    <name type="scientific">Dillenia turbinata</name>
    <dbReference type="NCBI Taxonomy" id="194707"/>
    <lineage>
        <taxon>Eukaryota</taxon>
        <taxon>Viridiplantae</taxon>
        <taxon>Streptophyta</taxon>
        <taxon>Embryophyta</taxon>
        <taxon>Tracheophyta</taxon>
        <taxon>Spermatophyta</taxon>
        <taxon>Magnoliopsida</taxon>
        <taxon>eudicotyledons</taxon>
        <taxon>Gunneridae</taxon>
        <taxon>Pentapetalae</taxon>
        <taxon>Dilleniales</taxon>
        <taxon>Dilleniaceae</taxon>
        <taxon>Dillenia</taxon>
    </lineage>
</organism>
<evidence type="ECO:0000313" key="2">
    <source>
        <dbReference type="EMBL" id="KAK6947219.1"/>
    </source>
</evidence>
<dbReference type="Proteomes" id="UP001370490">
    <property type="component" value="Unassembled WGS sequence"/>
</dbReference>
<gene>
    <name evidence="2" type="ORF">RJ641_000692</name>
</gene>
<comment type="caution">
    <text evidence="2">The sequence shown here is derived from an EMBL/GenBank/DDBJ whole genome shotgun (WGS) entry which is preliminary data.</text>
</comment>
<proteinExistence type="predicted"/>
<evidence type="ECO:0000256" key="1">
    <source>
        <dbReference type="SAM" id="MobiDB-lite"/>
    </source>
</evidence>
<sequence>MLGMIAHVVMVAQIGMTERGCIAHISPKLLKLRSVLLQKYLSRPFQVHSVARNLRILKRRQGSVAEKQAPIRSLSFSGTENEGEANEPSDHIRTQENKTKMNLVLLSFLVGPALVATKDAGDAVTSLQSSVGSTFDSSQLVLTSCMGYQNVNEAWLQELRNKHRPVVMTALEERSKGLQAWGNSQDLAFNKQDPGSIIIEANKPQCKKTNGDISHLEPGSNNVNEFIIDLSGDLEVDGVPNLQEQERFCISETSSIGVSDIADSFKMLCLVNDYDGKVANGKSYALIGKIISSVSKRIMGRKAGTLYINPKKFASMQKPCMKEMLSFLICLALNHNNDDRCIRQKEHLNCDLISRTITTKRLLEALIITYRGLNGEGVYSSWEARKFQCFTWIKERYGRQNDKDTSISTSELCATDFVNRNLKYAFVNSIGPDDRFKLLTTVKSCKYTHELKADVDEQNLLSKTSGTARGLSAETIVESTLGLMPSQPPSNPKTKKWKLKFLDACLGNKLTMRP</sequence>
<evidence type="ECO:0000313" key="3">
    <source>
        <dbReference type="Proteomes" id="UP001370490"/>
    </source>
</evidence>
<dbReference type="GO" id="GO:0005739">
    <property type="term" value="C:mitochondrion"/>
    <property type="evidence" value="ECO:0007669"/>
    <property type="project" value="GOC"/>
</dbReference>
<dbReference type="InterPro" id="IPR017264">
    <property type="entry name" value="Ribosomal_mS37_fun"/>
</dbReference>
<dbReference type="AlphaFoldDB" id="A0AAN8ZML2"/>
<dbReference type="PANTHER" id="PTHR28066">
    <property type="entry name" value="37S RIBOSOMAL PROTEIN MRP10, MITOCHONDRIAL"/>
    <property type="match status" value="1"/>
</dbReference>
<dbReference type="GO" id="GO:0003735">
    <property type="term" value="F:structural constituent of ribosome"/>
    <property type="evidence" value="ECO:0007669"/>
    <property type="project" value="InterPro"/>
</dbReference>
<dbReference type="GO" id="GO:0032543">
    <property type="term" value="P:mitochondrial translation"/>
    <property type="evidence" value="ECO:0007669"/>
    <property type="project" value="InterPro"/>
</dbReference>
<dbReference type="EMBL" id="JBAMMX010000001">
    <property type="protein sequence ID" value="KAK6947219.1"/>
    <property type="molecule type" value="Genomic_DNA"/>
</dbReference>
<accession>A0AAN8ZML2</accession>